<evidence type="ECO:0000256" key="5">
    <source>
        <dbReference type="ARBA" id="ARBA00023136"/>
    </source>
</evidence>
<organism evidence="8 9">
    <name type="scientific">Zopfia rhizophila CBS 207.26</name>
    <dbReference type="NCBI Taxonomy" id="1314779"/>
    <lineage>
        <taxon>Eukaryota</taxon>
        <taxon>Fungi</taxon>
        <taxon>Dikarya</taxon>
        <taxon>Ascomycota</taxon>
        <taxon>Pezizomycotina</taxon>
        <taxon>Dothideomycetes</taxon>
        <taxon>Dothideomycetes incertae sedis</taxon>
        <taxon>Zopfiaceae</taxon>
        <taxon>Zopfia</taxon>
    </lineage>
</organism>
<dbReference type="Gene3D" id="1.20.1250.20">
    <property type="entry name" value="MFS general substrate transporter like domains"/>
    <property type="match status" value="2"/>
</dbReference>
<accession>A0A6A6EKZ8</accession>
<evidence type="ECO:0000313" key="8">
    <source>
        <dbReference type="EMBL" id="KAF2191981.1"/>
    </source>
</evidence>
<dbReference type="PROSITE" id="PS50850">
    <property type="entry name" value="MFS"/>
    <property type="match status" value="1"/>
</dbReference>
<protein>
    <submittedName>
        <fullName evidence="8">MFS general substrate transporter</fullName>
    </submittedName>
</protein>
<dbReference type="GO" id="GO:0016020">
    <property type="term" value="C:membrane"/>
    <property type="evidence" value="ECO:0007669"/>
    <property type="project" value="UniProtKB-SubCell"/>
</dbReference>
<name>A0A6A6EKZ8_9PEZI</name>
<dbReference type="GO" id="GO:0005351">
    <property type="term" value="F:carbohydrate:proton symporter activity"/>
    <property type="evidence" value="ECO:0007669"/>
    <property type="project" value="TreeGrafter"/>
</dbReference>
<dbReference type="PANTHER" id="PTHR48022">
    <property type="entry name" value="PLASTIDIC GLUCOSE TRANSPORTER 4"/>
    <property type="match status" value="1"/>
</dbReference>
<feature type="transmembrane region" description="Helical" evidence="6">
    <location>
        <begin position="12"/>
        <end position="37"/>
    </location>
</feature>
<dbReference type="Pfam" id="PF00083">
    <property type="entry name" value="Sugar_tr"/>
    <property type="match status" value="2"/>
</dbReference>
<proteinExistence type="inferred from homology"/>
<feature type="domain" description="Major facilitator superfamily (MFS) profile" evidence="7">
    <location>
        <begin position="28"/>
        <end position="435"/>
    </location>
</feature>
<feature type="transmembrane region" description="Helical" evidence="6">
    <location>
        <begin position="286"/>
        <end position="307"/>
    </location>
</feature>
<feature type="transmembrane region" description="Helical" evidence="6">
    <location>
        <begin position="200"/>
        <end position="217"/>
    </location>
</feature>
<keyword evidence="3 6" id="KW-0812">Transmembrane</keyword>
<gene>
    <name evidence="8" type="ORF">K469DRAFT_732043</name>
</gene>
<dbReference type="SUPFAM" id="SSF103473">
    <property type="entry name" value="MFS general substrate transporter"/>
    <property type="match status" value="1"/>
</dbReference>
<dbReference type="PANTHER" id="PTHR48022:SF77">
    <property type="entry name" value="MAJOR FACILITATOR SUPERFAMILY (MFS) PROFILE DOMAIN-CONTAINING PROTEIN"/>
    <property type="match status" value="1"/>
</dbReference>
<evidence type="ECO:0000313" key="9">
    <source>
        <dbReference type="Proteomes" id="UP000800200"/>
    </source>
</evidence>
<dbReference type="InterPro" id="IPR050360">
    <property type="entry name" value="MFS_Sugar_Transporters"/>
</dbReference>
<evidence type="ECO:0000256" key="3">
    <source>
        <dbReference type="ARBA" id="ARBA00022692"/>
    </source>
</evidence>
<dbReference type="InterPro" id="IPR020846">
    <property type="entry name" value="MFS_dom"/>
</dbReference>
<sequence length="494" mass="54764">MGIRQSSAWKRLASLLFTHHFTLNLGVFCLIMGLSVLTNGFDASIYNNIQAMNGFQNRFGDKHDPKAGLNAIDISHLSMLNSFPMISFGVAVVVASLIGEAFGRRVIYIQMSCLCLIGVAITYTAKTYSQILAGRMIVNAYVGMESWLIPLFQAELVPTKIRGTLVSTFQLGRLIGGLIIVCVEYETANWPGGSCWKTPVSVLFVVPSLALLLTWFVPESPRRLLRKGKEEKALQSLQYIYDGDADTDRRTTIAVIAQFFGQSTGISSTHVYGTIFLKSLGTINPFTFTVISQTACILGGLVFISLIDRIGRRRFWQTSAPLAALTMMTVGALGTHENSSKNVKLGIAAICTFLLSSPTNRPILITAEIPSLKLRDKTAMMGWNIQNLTSSIATFAVPYFINTDYGKLHFKVSFIYRSIGLLGLKSRSLEEVDVMLRERVPARRTKDWTMHPDRASLQLTKLEAHQCINKLATDDDDEKDRDVVVHTESAEKRV</sequence>
<dbReference type="EMBL" id="ML994616">
    <property type="protein sequence ID" value="KAF2191981.1"/>
    <property type="molecule type" value="Genomic_DNA"/>
</dbReference>
<evidence type="ECO:0000256" key="6">
    <source>
        <dbReference type="SAM" id="Phobius"/>
    </source>
</evidence>
<feature type="transmembrane region" description="Helical" evidence="6">
    <location>
        <begin position="106"/>
        <end position="125"/>
    </location>
</feature>
<dbReference type="AlphaFoldDB" id="A0A6A6EKZ8"/>
<keyword evidence="5 6" id="KW-0472">Membrane</keyword>
<evidence type="ECO:0000256" key="2">
    <source>
        <dbReference type="ARBA" id="ARBA00010992"/>
    </source>
</evidence>
<dbReference type="InterPro" id="IPR005828">
    <property type="entry name" value="MFS_sugar_transport-like"/>
</dbReference>
<reference evidence="8" key="1">
    <citation type="journal article" date="2020" name="Stud. Mycol.">
        <title>101 Dothideomycetes genomes: a test case for predicting lifestyles and emergence of pathogens.</title>
        <authorList>
            <person name="Haridas S."/>
            <person name="Albert R."/>
            <person name="Binder M."/>
            <person name="Bloem J."/>
            <person name="Labutti K."/>
            <person name="Salamov A."/>
            <person name="Andreopoulos B."/>
            <person name="Baker S."/>
            <person name="Barry K."/>
            <person name="Bills G."/>
            <person name="Bluhm B."/>
            <person name="Cannon C."/>
            <person name="Castanera R."/>
            <person name="Culley D."/>
            <person name="Daum C."/>
            <person name="Ezra D."/>
            <person name="Gonzalez J."/>
            <person name="Henrissat B."/>
            <person name="Kuo A."/>
            <person name="Liang C."/>
            <person name="Lipzen A."/>
            <person name="Lutzoni F."/>
            <person name="Magnuson J."/>
            <person name="Mondo S."/>
            <person name="Nolan M."/>
            <person name="Ohm R."/>
            <person name="Pangilinan J."/>
            <person name="Park H.-J."/>
            <person name="Ramirez L."/>
            <person name="Alfaro M."/>
            <person name="Sun H."/>
            <person name="Tritt A."/>
            <person name="Yoshinaga Y."/>
            <person name="Zwiers L.-H."/>
            <person name="Turgeon B."/>
            <person name="Goodwin S."/>
            <person name="Spatafora J."/>
            <person name="Crous P."/>
            <person name="Grigoriev I."/>
        </authorList>
    </citation>
    <scope>NUCLEOTIDE SEQUENCE</scope>
    <source>
        <strain evidence="8">CBS 207.26</strain>
    </source>
</reference>
<comment type="subcellular location">
    <subcellularLocation>
        <location evidence="1">Membrane</location>
        <topology evidence="1">Multi-pass membrane protein</topology>
    </subcellularLocation>
</comment>
<feature type="transmembrane region" description="Helical" evidence="6">
    <location>
        <begin position="79"/>
        <end position="99"/>
    </location>
</feature>
<keyword evidence="4 6" id="KW-1133">Transmembrane helix</keyword>
<dbReference type="Proteomes" id="UP000800200">
    <property type="component" value="Unassembled WGS sequence"/>
</dbReference>
<evidence type="ECO:0000256" key="4">
    <source>
        <dbReference type="ARBA" id="ARBA00022989"/>
    </source>
</evidence>
<comment type="similarity">
    <text evidence="2">Belongs to the major facilitator superfamily. Sugar transporter (TC 2.A.1.1) family.</text>
</comment>
<keyword evidence="9" id="KW-1185">Reference proteome</keyword>
<evidence type="ECO:0000259" key="7">
    <source>
        <dbReference type="PROSITE" id="PS50850"/>
    </source>
</evidence>
<evidence type="ECO:0000256" key="1">
    <source>
        <dbReference type="ARBA" id="ARBA00004141"/>
    </source>
</evidence>
<dbReference type="OrthoDB" id="6612291at2759"/>
<dbReference type="InterPro" id="IPR036259">
    <property type="entry name" value="MFS_trans_sf"/>
</dbReference>